<dbReference type="PROSITE" id="PS51194">
    <property type="entry name" value="HELICASE_CTER"/>
    <property type="match status" value="1"/>
</dbReference>
<dbReference type="PANTHER" id="PTHR45623">
    <property type="entry name" value="CHROMODOMAIN-HELICASE-DNA-BINDING PROTEIN 3-RELATED-RELATED"/>
    <property type="match status" value="1"/>
</dbReference>
<proteinExistence type="predicted"/>
<evidence type="ECO:0000256" key="1">
    <source>
        <dbReference type="ARBA" id="ARBA00022737"/>
    </source>
</evidence>
<feature type="compositionally biased region" description="Polar residues" evidence="4">
    <location>
        <begin position="8"/>
        <end position="27"/>
    </location>
</feature>
<feature type="compositionally biased region" description="Acidic residues" evidence="4">
    <location>
        <begin position="193"/>
        <end position="211"/>
    </location>
</feature>
<keyword evidence="3" id="KW-0539">Nucleus</keyword>
<evidence type="ECO:0000259" key="7">
    <source>
        <dbReference type="PROSITE" id="PS51194"/>
    </source>
</evidence>
<dbReference type="GO" id="GO:0005634">
    <property type="term" value="C:nucleus"/>
    <property type="evidence" value="ECO:0007669"/>
    <property type="project" value="TreeGrafter"/>
</dbReference>
<feature type="compositionally biased region" description="Polar residues" evidence="4">
    <location>
        <begin position="43"/>
        <end position="62"/>
    </location>
</feature>
<evidence type="ECO:0000256" key="3">
    <source>
        <dbReference type="ARBA" id="ARBA00023242"/>
    </source>
</evidence>
<feature type="compositionally biased region" description="Basic residues" evidence="4">
    <location>
        <begin position="216"/>
        <end position="234"/>
    </location>
</feature>
<feature type="region of interest" description="Disordered" evidence="4">
    <location>
        <begin position="1226"/>
        <end position="1249"/>
    </location>
</feature>
<feature type="region of interest" description="Disordered" evidence="4">
    <location>
        <begin position="1388"/>
        <end position="1424"/>
    </location>
</feature>
<feature type="compositionally biased region" description="Basic and acidic residues" evidence="4">
    <location>
        <begin position="182"/>
        <end position="192"/>
    </location>
</feature>
<dbReference type="PROSITE" id="PS51192">
    <property type="entry name" value="HELICASE_ATP_BIND_1"/>
    <property type="match status" value="1"/>
</dbReference>
<feature type="compositionally biased region" description="Basic and acidic residues" evidence="4">
    <location>
        <begin position="116"/>
        <end position="127"/>
    </location>
</feature>
<sequence length="2651" mass="297159">MSDPSPPNNGNLNSWSIPKKSSSTAPLESSGGLSMDTVVPRKSTFNNSVRGNSPLSMQQSIPKKNPGHPGGGLTGSIPRKNQTGSFSGLKPSLQHGTGGSHLPSMGSAIPRRNSHRNNDHPNPEDRTTSGQQRLSPACRDYNILSVSPFRIRIDLKGVDLTSGGITQSKTKPSERAPGGRPRARDRPDYHESEDFDSEEDILVDSSDDEDHDYGRSKKKRSTSTKKIKIKKGRKSPIDSSDDAEVDAPSSISATIKAQLVVGPSVDNIDAIPSTAFLDLGNTSVESPPPGTLPTLWYSREVFVNVYVVEKILAWKTRHVTQLEWVPESYTDETKPMSPPFIDPAEAAKYSNRALANPLIWRDPSKRMEVSRLNHQDCPIVMTMAAHAQLREDQEPRADPGTEIRKELESTVPMEIENHVQQDSDLPIAGQSTVATDGSSVYPPTIQPKYPVSVASSTTPIFRVKQVSPDTEVEREEVYLVKWRGKSYLHVSWERGSDIIRYDQSNSTARNKIQRFVQSQEIAFGLNWKKVLEEERSAGTNIHIHGDTGKDIDDGTSEAGDEEYYPPAVTEVERILACDESEMDLSLYAKQRALNILDEQAKVQEKESGTIKRWNSKEGLDDLLSERPWDPEDNVRFVVKWKGLPFADLTWEYWRDIKRDAVDEAEDFWMRQQPPSEEVIAESSRPHPHMQFFKKIQESPIFGLSKRKRDIAKVVDCKNVPIEEEAEREGFRLRNYQLEGVNWLLFNWWNKRSCILADEMGLGKTIQSVGFLKVLQDLPATKIRGPFLIVAPLSLIGQWQSEARTWAPDLNVVLYHGRADARDFLIKQDFFFTDQFVSPARAKKLRKQHVTKFHILITTYEVVMKDIDVFKKIRWRALIVDEAHRLKNPKAKLFEELSSVPRDHCVLLTGTPLANATEELWALLHFANPVSFSSKEEFLEKFGQLTDANQVNELHAVLKPYLLRRVKEDVEKSLPPKEEIILEVTLTPIQKKFYKAIYERNTSFLFKGAKPSNSPSLMNVMMELRKCCNHPFLIRGAEERILADATEQAIASHAKGTSPAIDQYKIFAEQLVKSSGKMVLLNKLLPKLYANGHKVLIFSQMVRALDLMEELLKINRYKYERLDGSTSSASRAAAVERFIRKSCQRFVMLLSTRAGGLGLNLTAADVIIIADSDWNPQNDLQAMARAHRIGQTRAVRVYRLLTAKTYEMHMFHSASMKLGLERAVLSQQREQGNDGDGGKTKSKKEKEAQAKEIDELLKKGAYDVFRDDNDEEAKKFMETDIDQLMESSAKTVTYGKQESNLSSGLGSFSKASFVTDTGDGEKDVDLDDPDFWSKAVGLDKPVEIPEEISQMIDDGVKRSRKQVQQFDPYAEWVEEEDKRQAEIERKMQAEKEEKQRIKAEKKRLKEKKRKDRGERDGDFSLEYPSKKMTDNASEINFFTSRTGLDSDDLIQESFKSSKGSNRKRAILQLEQRDPAIEQLRQAWDISHRNRAVAACLRFGLSRLSKIRHESGLQSLPIHDVEVFCRSYIFQQSLQAAVLFMEMVHGGDEKLSDEAIQNFLGECIGHASAKELEFLSECLGEGIRYFWEVENNRRVLRMPQIFAEASYMADLRRGHALRALRRIHMVCRVERVVSDCVADTMDELGYEQLAQRGCQTSIISSLSLDLTSRLVSMEELFLCMNTRIRSLKHNPPSVWWDRNCDIGLILGTFIHGLGNYESMLNDEALPFAQKLKNYVAADCLSSDAHRRFVSAGSAAKGVCDAALEASKLKAQKEVQKAVAAAAAASTEREKDAAKLRDGIADDQLIYNMSEQKIDNLYEIEGGRDSHFITLPRVRSSLISTLRGMAMPTDDLSSDFGGDQQGSGELKIRRRLSSRLSLSMPDARILNFRLGLLLSSIDKEYYGEDDSGESDKYAWTPKIWPSSEEVSKFWKMRELRPFRDETAELAAEYAGIGMAGTQCGATHRTIDDRSDFSIAAANADLYQVAQGPDSARYLRALGVPMSFGRFALLGLLQAEEHCLFTMLNNEKWKYFGQENPSADPSKGKEIFDGKDLSLDSTPAKVGSPFVSNEVQGSRSVYGEEQAMNNADNKKVQETIAKPLPDVIHESKGGIIPDAFRASAELRAGICILVCYFGFPTARTDGISVNKSFWTANLREQERHENAPSRHLFNPSRFRSLLADQCSGMEIPGWDVIVEYVQNALLPHCLKLCIYGNGSSTTDARGSKGKYETFDGSSRYIEPTDKLQSPLPDPCLLMKEQSIEAVGMACAILRRNRLMQSIANIACGDVQFDELIRISKSPVFRQSMDGLPVWWCPWIHDIALLAHASTRGLFAILQDRKRDHMVDGTPLSSQAISQHIQSTFFADDTTIPKIVTAKSTADEKVAWAAICAEEFPSMNVIERRLSFLCALATENLDGDKRFENLPIMSGKFLQGVVSRGLREAGSKLREEAGVVEIISRHRPKMTFLGKTPFVTNDTFIAPSASVIGEVTNWDQSSVWYGAVVRADSSHPITIGFTSSVGEGSVVTTLKKNETLKTGFPPVCNIGHYVTIGGGCVLKSCRIDDLVVVGEKCTILEGAVVEANVMLEPGTVVPPYARIPSGQKWSGNPATFVANLTADELEDIKKISLETHQKAKEHLLEFLPVGNTYIHLEDIEKKAA</sequence>
<comment type="caution">
    <text evidence="8">The sequence shown here is derived from an EMBL/GenBank/DDBJ whole genome shotgun (WGS) entry which is preliminary data.</text>
</comment>
<accession>A0A9K3PMY7</accession>
<feature type="compositionally biased region" description="Basic and acidic residues" evidence="4">
    <location>
        <begin position="1388"/>
        <end position="1397"/>
    </location>
</feature>
<dbReference type="InterPro" id="IPR049730">
    <property type="entry name" value="SNF2/RAD54-like_C"/>
</dbReference>
<evidence type="ECO:0000259" key="5">
    <source>
        <dbReference type="PROSITE" id="PS50013"/>
    </source>
</evidence>
<evidence type="ECO:0000256" key="4">
    <source>
        <dbReference type="SAM" id="MobiDB-lite"/>
    </source>
</evidence>
<dbReference type="InterPro" id="IPR047324">
    <property type="entry name" value="LbH_gamma_CA-like"/>
</dbReference>
<dbReference type="GO" id="GO:0016887">
    <property type="term" value="F:ATP hydrolysis activity"/>
    <property type="evidence" value="ECO:0007669"/>
    <property type="project" value="TreeGrafter"/>
</dbReference>
<feature type="domain" description="Chromo" evidence="5">
    <location>
        <begin position="569"/>
        <end position="679"/>
    </location>
</feature>
<organism evidence="8 9">
    <name type="scientific">Nitzschia inconspicua</name>
    <dbReference type="NCBI Taxonomy" id="303405"/>
    <lineage>
        <taxon>Eukaryota</taxon>
        <taxon>Sar</taxon>
        <taxon>Stramenopiles</taxon>
        <taxon>Ochrophyta</taxon>
        <taxon>Bacillariophyta</taxon>
        <taxon>Bacillariophyceae</taxon>
        <taxon>Bacillariophycidae</taxon>
        <taxon>Bacillariales</taxon>
        <taxon>Bacillariaceae</taxon>
        <taxon>Nitzschia</taxon>
    </lineage>
</organism>
<feature type="region of interest" description="Disordered" evidence="4">
    <location>
        <begin position="1"/>
        <end position="136"/>
    </location>
</feature>
<reference evidence="8" key="1">
    <citation type="journal article" date="2021" name="Sci. Rep.">
        <title>Diploid genomic architecture of Nitzschia inconspicua, an elite biomass production diatom.</title>
        <authorList>
            <person name="Oliver A."/>
            <person name="Podell S."/>
            <person name="Pinowska A."/>
            <person name="Traller J.C."/>
            <person name="Smith S.R."/>
            <person name="McClure R."/>
            <person name="Beliaev A."/>
            <person name="Bohutskyi P."/>
            <person name="Hill E.A."/>
            <person name="Rabines A."/>
            <person name="Zheng H."/>
            <person name="Allen L.Z."/>
            <person name="Kuo A."/>
            <person name="Grigoriev I.V."/>
            <person name="Allen A.E."/>
            <person name="Hazlebeck D."/>
            <person name="Allen E.E."/>
        </authorList>
    </citation>
    <scope>NUCLEOTIDE SEQUENCE</scope>
    <source>
        <strain evidence="8">Hildebrandi</strain>
    </source>
</reference>
<dbReference type="PROSITE" id="PS50013">
    <property type="entry name" value="CHROMO_2"/>
    <property type="match status" value="2"/>
</dbReference>
<dbReference type="InterPro" id="IPR014001">
    <property type="entry name" value="Helicase_ATP-bd"/>
</dbReference>
<dbReference type="SMART" id="SM00490">
    <property type="entry name" value="HELICc"/>
    <property type="match status" value="1"/>
</dbReference>
<keyword evidence="2" id="KW-0378">Hydrolase</keyword>
<dbReference type="GO" id="GO:0005524">
    <property type="term" value="F:ATP binding"/>
    <property type="evidence" value="ECO:0007669"/>
    <property type="project" value="InterPro"/>
</dbReference>
<dbReference type="SMART" id="SM00487">
    <property type="entry name" value="DEXDc"/>
    <property type="match status" value="1"/>
</dbReference>
<dbReference type="GO" id="GO:0140658">
    <property type="term" value="F:ATP-dependent chromatin remodeler activity"/>
    <property type="evidence" value="ECO:0007669"/>
    <property type="project" value="TreeGrafter"/>
</dbReference>
<dbReference type="CDD" id="cd18793">
    <property type="entry name" value="SF2_C_SNF"/>
    <property type="match status" value="1"/>
</dbReference>
<dbReference type="CDD" id="cd04645">
    <property type="entry name" value="LbH_gamma_CA_like"/>
    <property type="match status" value="1"/>
</dbReference>
<dbReference type="GO" id="GO:0004386">
    <property type="term" value="F:helicase activity"/>
    <property type="evidence" value="ECO:0007669"/>
    <property type="project" value="UniProtKB-KW"/>
</dbReference>
<dbReference type="Pfam" id="PF00176">
    <property type="entry name" value="SNF2-rel_dom"/>
    <property type="match status" value="1"/>
</dbReference>
<feature type="compositionally biased region" description="Basic and acidic residues" evidence="4">
    <location>
        <begin position="1410"/>
        <end position="1424"/>
    </location>
</feature>
<gene>
    <name evidence="8" type="ORF">IV203_009386</name>
</gene>
<dbReference type="PANTHER" id="PTHR45623:SF11">
    <property type="entry name" value="KISMET, ISOFORM C"/>
    <property type="match status" value="1"/>
</dbReference>
<keyword evidence="8" id="KW-0067">ATP-binding</keyword>
<dbReference type="GO" id="GO:0000785">
    <property type="term" value="C:chromatin"/>
    <property type="evidence" value="ECO:0007669"/>
    <property type="project" value="TreeGrafter"/>
</dbReference>
<feature type="domain" description="Chromo" evidence="5">
    <location>
        <begin position="461"/>
        <end position="515"/>
    </location>
</feature>
<evidence type="ECO:0000259" key="6">
    <source>
        <dbReference type="PROSITE" id="PS51192"/>
    </source>
</evidence>
<protein>
    <submittedName>
        <fullName evidence="8">SNF2 family helicase</fullName>
    </submittedName>
</protein>
<dbReference type="InterPro" id="IPR000953">
    <property type="entry name" value="Chromo/chromo_shadow_dom"/>
</dbReference>
<dbReference type="Proteomes" id="UP000693970">
    <property type="component" value="Unassembled WGS sequence"/>
</dbReference>
<dbReference type="GO" id="GO:0003682">
    <property type="term" value="F:chromatin binding"/>
    <property type="evidence" value="ECO:0007669"/>
    <property type="project" value="TreeGrafter"/>
</dbReference>
<dbReference type="InterPro" id="IPR000330">
    <property type="entry name" value="SNF2_N"/>
</dbReference>
<dbReference type="Pfam" id="PF00271">
    <property type="entry name" value="Helicase_C"/>
    <property type="match status" value="1"/>
</dbReference>
<dbReference type="GO" id="GO:0003677">
    <property type="term" value="F:DNA binding"/>
    <property type="evidence" value="ECO:0007669"/>
    <property type="project" value="TreeGrafter"/>
</dbReference>
<feature type="region of interest" description="Disordered" evidence="4">
    <location>
        <begin position="161"/>
        <end position="247"/>
    </location>
</feature>
<feature type="domain" description="Helicase C-terminal" evidence="7">
    <location>
        <begin position="1079"/>
        <end position="1230"/>
    </location>
</feature>
<reference evidence="8" key="2">
    <citation type="submission" date="2021-04" db="EMBL/GenBank/DDBJ databases">
        <authorList>
            <person name="Podell S."/>
        </authorList>
    </citation>
    <scope>NUCLEOTIDE SEQUENCE</scope>
    <source>
        <strain evidence="8">Hildebrandi</strain>
    </source>
</reference>
<feature type="compositionally biased region" description="Basic residues" evidence="4">
    <location>
        <begin position="1398"/>
        <end position="1409"/>
    </location>
</feature>
<keyword evidence="1" id="KW-0677">Repeat</keyword>
<keyword evidence="8" id="KW-0547">Nucleotide-binding</keyword>
<keyword evidence="9" id="KW-1185">Reference proteome</keyword>
<name>A0A9K3PMY7_9STRA</name>
<evidence type="ECO:0000256" key="2">
    <source>
        <dbReference type="ARBA" id="ARBA00022801"/>
    </source>
</evidence>
<dbReference type="EMBL" id="JAGRRH010000017">
    <property type="protein sequence ID" value="KAG7353337.1"/>
    <property type="molecule type" value="Genomic_DNA"/>
</dbReference>
<evidence type="ECO:0000313" key="9">
    <source>
        <dbReference type="Proteomes" id="UP000693970"/>
    </source>
</evidence>
<keyword evidence="8" id="KW-0347">Helicase</keyword>
<evidence type="ECO:0000313" key="8">
    <source>
        <dbReference type="EMBL" id="KAG7353337.1"/>
    </source>
</evidence>
<dbReference type="SMART" id="SM00298">
    <property type="entry name" value="CHROMO"/>
    <property type="match status" value="2"/>
</dbReference>
<dbReference type="InterPro" id="IPR001650">
    <property type="entry name" value="Helicase_C-like"/>
</dbReference>
<feature type="compositionally biased region" description="Basic and acidic residues" evidence="4">
    <location>
        <begin position="1235"/>
        <end position="1249"/>
    </location>
</feature>
<feature type="domain" description="Helicase ATP-binding" evidence="6">
    <location>
        <begin position="744"/>
        <end position="929"/>
    </location>
</feature>
<dbReference type="GO" id="GO:0042393">
    <property type="term" value="F:histone binding"/>
    <property type="evidence" value="ECO:0007669"/>
    <property type="project" value="TreeGrafter"/>
</dbReference>
<dbReference type="OrthoDB" id="5857104at2759"/>